<protein>
    <submittedName>
        <fullName evidence="3">Tfp pilus assembly protein PilO</fullName>
    </submittedName>
</protein>
<dbReference type="GO" id="GO:0043683">
    <property type="term" value="P:type IV pilus assembly"/>
    <property type="evidence" value="ECO:0007669"/>
    <property type="project" value="InterPro"/>
</dbReference>
<keyword evidence="4" id="KW-1185">Reference proteome</keyword>
<keyword evidence="2" id="KW-1133">Transmembrane helix</keyword>
<comment type="caution">
    <text evidence="3">The sequence shown here is derived from an EMBL/GenBank/DDBJ whole genome shotgun (WGS) entry which is preliminary data.</text>
</comment>
<dbReference type="Pfam" id="PF04350">
    <property type="entry name" value="PilO"/>
    <property type="match status" value="1"/>
</dbReference>
<evidence type="ECO:0000313" key="3">
    <source>
        <dbReference type="EMBL" id="MDQ0370469.1"/>
    </source>
</evidence>
<feature type="transmembrane region" description="Helical" evidence="2">
    <location>
        <begin position="7"/>
        <end position="30"/>
    </location>
</feature>
<dbReference type="EMBL" id="JAUSUZ010000001">
    <property type="protein sequence ID" value="MDQ0370469.1"/>
    <property type="molecule type" value="Genomic_DNA"/>
</dbReference>
<evidence type="ECO:0000313" key="4">
    <source>
        <dbReference type="Proteomes" id="UP001240236"/>
    </source>
</evidence>
<keyword evidence="2" id="KW-0812">Transmembrane</keyword>
<proteinExistence type="predicted"/>
<reference evidence="3 4" key="1">
    <citation type="submission" date="2023-07" db="EMBL/GenBank/DDBJ databases">
        <title>Sequencing the genomes of 1000 actinobacteria strains.</title>
        <authorList>
            <person name="Klenk H.-P."/>
        </authorList>
    </citation>
    <scope>NUCLEOTIDE SEQUENCE [LARGE SCALE GENOMIC DNA]</scope>
    <source>
        <strain evidence="3 4">DSM 44709</strain>
    </source>
</reference>
<sequence>MRAHADKLWIAGGVLVAAVLVVLTWTLLVMPKNDEAKTTRQAAAEEVRKADDARQVLEDLEKDSANLPVYKAELEKYSTALPATDEFPDLLRALRTAADGHKVDVTTLSVGGATKIDGTTPSIYDMPLSMTVTGAMDDVESFLNDLQQRQARAVLIDSITVAGEEGSIGAGAATATLALHVFVSGDGPPPADAQAAVS</sequence>
<dbReference type="RefSeq" id="WP_307246461.1">
    <property type="nucleotide sequence ID" value="NZ_JAUSUZ010000001.1"/>
</dbReference>
<dbReference type="AlphaFoldDB" id="A0AAE3W872"/>
<feature type="coiled-coil region" evidence="1">
    <location>
        <begin position="33"/>
        <end position="63"/>
    </location>
</feature>
<accession>A0AAE3W872</accession>
<evidence type="ECO:0000256" key="1">
    <source>
        <dbReference type="SAM" id="Coils"/>
    </source>
</evidence>
<dbReference type="InterPro" id="IPR007445">
    <property type="entry name" value="PilO"/>
</dbReference>
<gene>
    <name evidence="3" type="ORF">J2S42_007138</name>
</gene>
<organism evidence="3 4">
    <name type="scientific">Catenuloplanes indicus</name>
    <dbReference type="NCBI Taxonomy" id="137267"/>
    <lineage>
        <taxon>Bacteria</taxon>
        <taxon>Bacillati</taxon>
        <taxon>Actinomycetota</taxon>
        <taxon>Actinomycetes</taxon>
        <taxon>Micromonosporales</taxon>
        <taxon>Micromonosporaceae</taxon>
        <taxon>Catenuloplanes</taxon>
    </lineage>
</organism>
<dbReference type="Gene3D" id="3.30.70.60">
    <property type="match status" value="1"/>
</dbReference>
<dbReference type="InterPro" id="IPR014717">
    <property type="entry name" value="Transl_elong_EF1B/ribsomal_bS6"/>
</dbReference>
<keyword evidence="1" id="KW-0175">Coiled coil</keyword>
<keyword evidence="2" id="KW-0472">Membrane</keyword>
<dbReference type="Proteomes" id="UP001240236">
    <property type="component" value="Unassembled WGS sequence"/>
</dbReference>
<evidence type="ECO:0000256" key="2">
    <source>
        <dbReference type="SAM" id="Phobius"/>
    </source>
</evidence>
<dbReference type="GO" id="GO:0043107">
    <property type="term" value="P:type IV pilus-dependent motility"/>
    <property type="evidence" value="ECO:0007669"/>
    <property type="project" value="InterPro"/>
</dbReference>
<name>A0AAE3W872_9ACTN</name>